<keyword evidence="1" id="KW-0175">Coiled coil</keyword>
<dbReference type="Proteomes" id="UP000199017">
    <property type="component" value="Unassembled WGS sequence"/>
</dbReference>
<proteinExistence type="predicted"/>
<dbReference type="EMBL" id="FNDU01000006">
    <property type="protein sequence ID" value="SDI27903.1"/>
    <property type="molecule type" value="Genomic_DNA"/>
</dbReference>
<accession>A0A1G8JA08</accession>
<evidence type="ECO:0000313" key="3">
    <source>
        <dbReference type="Proteomes" id="UP000199017"/>
    </source>
</evidence>
<feature type="coiled-coil region" evidence="1">
    <location>
        <begin position="112"/>
        <end position="146"/>
    </location>
</feature>
<name>A0A1G8JA08_9BACI</name>
<evidence type="ECO:0000313" key="2">
    <source>
        <dbReference type="EMBL" id="SDI27903.1"/>
    </source>
</evidence>
<dbReference type="AlphaFoldDB" id="A0A1G8JA08"/>
<organism evidence="2 3">
    <name type="scientific">Alteribacillus bidgolensis</name>
    <dbReference type="NCBI Taxonomy" id="930129"/>
    <lineage>
        <taxon>Bacteria</taxon>
        <taxon>Bacillati</taxon>
        <taxon>Bacillota</taxon>
        <taxon>Bacilli</taxon>
        <taxon>Bacillales</taxon>
        <taxon>Bacillaceae</taxon>
        <taxon>Alteribacillus</taxon>
    </lineage>
</organism>
<reference evidence="2 3" key="1">
    <citation type="submission" date="2016-10" db="EMBL/GenBank/DDBJ databases">
        <authorList>
            <person name="de Groot N.N."/>
        </authorList>
    </citation>
    <scope>NUCLEOTIDE SEQUENCE [LARGE SCALE GENOMIC DNA]</scope>
    <source>
        <strain evidence="3">P4B,CCM 7963,CECT 7998,DSM 25260,IBRC-M 10614,KCTC 13821</strain>
    </source>
</reference>
<dbReference type="RefSeq" id="WP_091585029.1">
    <property type="nucleotide sequence ID" value="NZ_FNDU01000006.1"/>
</dbReference>
<protein>
    <recommendedName>
        <fullName evidence="4">HTH merR-type domain-containing protein</fullName>
    </recommendedName>
</protein>
<dbReference type="STRING" id="930129.SAMN05216352_106111"/>
<gene>
    <name evidence="2" type="ORF">SAMN05216352_106111</name>
</gene>
<sequence>MRYDIQPNERAFSTKEVAEEVGIATTTVRKYGQALERNGYEFFKDGDRRIFVRSDIEAIIVIRDTEKPIDITAKDLAYQQKKRLEGFNETDLAISDTYDMSSQDPNQVKDLLKVLANELAATREMNVQLKNDMSQLKTTVSKLQQDHHVISSGVGNAAQKAQAKMDKITEQQNKHYETLLKQEKQKSEFLLKEIQNMRDEQQIEWRSQNDFNKRLEEAVHKPKGIWERLISKFRN</sequence>
<evidence type="ECO:0008006" key="4">
    <source>
        <dbReference type="Google" id="ProtNLM"/>
    </source>
</evidence>
<dbReference type="OrthoDB" id="9429461at2"/>
<dbReference type="Gene3D" id="1.10.1660.10">
    <property type="match status" value="1"/>
</dbReference>
<evidence type="ECO:0000256" key="1">
    <source>
        <dbReference type="SAM" id="Coils"/>
    </source>
</evidence>
<keyword evidence="3" id="KW-1185">Reference proteome</keyword>